<keyword evidence="6" id="KW-1185">Reference proteome</keyword>
<dbReference type="Gene3D" id="3.40.309.10">
    <property type="entry name" value="Aldehyde Dehydrogenase, Chain A, domain 2"/>
    <property type="match status" value="1"/>
</dbReference>
<dbReference type="GO" id="GO:0004777">
    <property type="term" value="F:succinate-semialdehyde dehydrogenase (NAD+) activity"/>
    <property type="evidence" value="ECO:0007669"/>
    <property type="project" value="TreeGrafter"/>
</dbReference>
<feature type="domain" description="Aldehyde dehydrogenase" evidence="4">
    <location>
        <begin position="5"/>
        <end position="452"/>
    </location>
</feature>
<dbReference type="InterPro" id="IPR044148">
    <property type="entry name" value="ALDH_GabD1-like"/>
</dbReference>
<dbReference type="SUPFAM" id="SSF53720">
    <property type="entry name" value="ALDH-like"/>
    <property type="match status" value="1"/>
</dbReference>
<dbReference type="Gene3D" id="3.40.605.10">
    <property type="entry name" value="Aldehyde Dehydrogenase, Chain A, domain 1"/>
    <property type="match status" value="1"/>
</dbReference>
<dbReference type="Proteomes" id="UP000191680">
    <property type="component" value="Unassembled WGS sequence"/>
</dbReference>
<protein>
    <submittedName>
        <fullName evidence="5">Succinate-semialdehyde dehydrogenase</fullName>
    </submittedName>
</protein>
<proteinExistence type="inferred from homology"/>
<dbReference type="FunFam" id="3.40.605.10:FF:000012">
    <property type="entry name" value="NAD-dependent succinate-semialdehyde dehydrogenase"/>
    <property type="match status" value="1"/>
</dbReference>
<organism evidence="5 6">
    <name type="scientific">Croceivirga radicis</name>
    <dbReference type="NCBI Taxonomy" id="1929488"/>
    <lineage>
        <taxon>Bacteria</taxon>
        <taxon>Pseudomonadati</taxon>
        <taxon>Bacteroidota</taxon>
        <taxon>Flavobacteriia</taxon>
        <taxon>Flavobacteriales</taxon>
        <taxon>Flavobacteriaceae</taxon>
        <taxon>Croceivirga</taxon>
    </lineage>
</organism>
<dbReference type="PROSITE" id="PS00070">
    <property type="entry name" value="ALDEHYDE_DEHYDR_CYS"/>
    <property type="match status" value="1"/>
</dbReference>
<dbReference type="GO" id="GO:0004030">
    <property type="term" value="F:aldehyde dehydrogenase [NAD(P)+] activity"/>
    <property type="evidence" value="ECO:0007669"/>
    <property type="project" value="InterPro"/>
</dbReference>
<dbReference type="InterPro" id="IPR016163">
    <property type="entry name" value="Ald_DH_C"/>
</dbReference>
<evidence type="ECO:0000256" key="3">
    <source>
        <dbReference type="ARBA" id="ARBA00023002"/>
    </source>
</evidence>
<dbReference type="OrthoDB" id="9762913at2"/>
<dbReference type="Pfam" id="PF00171">
    <property type="entry name" value="Aldedh"/>
    <property type="match status" value="1"/>
</dbReference>
<keyword evidence="3" id="KW-0560">Oxidoreductase</keyword>
<keyword evidence="2" id="KW-0521">NADP</keyword>
<reference evidence="5 6" key="1">
    <citation type="submission" date="2016-12" db="EMBL/GenBank/DDBJ databases">
        <authorList>
            <person name="Song W.-J."/>
            <person name="Kurnit D.M."/>
        </authorList>
    </citation>
    <scope>NUCLEOTIDE SEQUENCE [LARGE SCALE GENOMIC DNA]</scope>
    <source>
        <strain evidence="5 6">HSG9</strain>
    </source>
</reference>
<dbReference type="AlphaFoldDB" id="A0A1V6LTC5"/>
<dbReference type="InterPro" id="IPR016162">
    <property type="entry name" value="Ald_DH_N"/>
</dbReference>
<dbReference type="InterPro" id="IPR015590">
    <property type="entry name" value="Aldehyde_DH_dom"/>
</dbReference>
<evidence type="ECO:0000256" key="2">
    <source>
        <dbReference type="ARBA" id="ARBA00022857"/>
    </source>
</evidence>
<sequence length="455" mass="49721">MEVAKSINPATEELIKEYPRHSKEEVISKIKQANNAYLKWKGETLPERSKYLHRLADVLEKNKEVYAELATDEMGKLLKQSQSEIEKCAWVCRYYADNAEKLLAKEEVKTEATKSYVTFQPLGVVLAVMPWNFPFYQVIRFLAPALMAGNAALLKHASNVQGCAYAIEAAMEKAGFPEGLFANLNVGSSAIEDVIANDTIVAVTLTGSEPAGRSVAKIAGKHLKKSVLELGGSDAYIILDDVDLDTAVETAVFGRLQNNGQTCIAAKRFIVLEEVYDAFLEKFTKRMENAILGEPKDENSFYGPMARVGLRDELHQQVLKTVSQGGTLHLGGEVPDRKGAYYPATILTNLKPGMVGFDEELFGPVASVIKAKNEAEAISLANATNFGLGAGVLTGNKERGEKIALQLEAGNAFVNKLVASDPRLPFGGIKNSGYGRELSSYGIREFTNTKTIWVD</sequence>
<evidence type="ECO:0000259" key="4">
    <source>
        <dbReference type="Pfam" id="PF00171"/>
    </source>
</evidence>
<dbReference type="RefSeq" id="WP_080318341.1">
    <property type="nucleotide sequence ID" value="NZ_MTBC01000003.1"/>
</dbReference>
<dbReference type="PANTHER" id="PTHR43217:SF1">
    <property type="entry name" value="SUCCINATE SEMIALDEHYDE DEHYDROGENASE [NAD(P)+] SAD"/>
    <property type="match status" value="1"/>
</dbReference>
<evidence type="ECO:0000313" key="6">
    <source>
        <dbReference type="Proteomes" id="UP000191680"/>
    </source>
</evidence>
<dbReference type="PANTHER" id="PTHR43217">
    <property type="entry name" value="SUCCINATE SEMIALDEHYDE DEHYDROGENASE [NAD(P)+] SAD"/>
    <property type="match status" value="1"/>
</dbReference>
<dbReference type="CDD" id="cd07100">
    <property type="entry name" value="ALDH_SSADH1_GabD1"/>
    <property type="match status" value="1"/>
</dbReference>
<name>A0A1V6LTC5_9FLAO</name>
<comment type="caution">
    <text evidence="5">The sequence shown here is derived from an EMBL/GenBank/DDBJ whole genome shotgun (WGS) entry which is preliminary data.</text>
</comment>
<comment type="similarity">
    <text evidence="1">Belongs to the aldehyde dehydrogenase family.</text>
</comment>
<dbReference type="InterPro" id="IPR016161">
    <property type="entry name" value="Ald_DH/histidinol_DH"/>
</dbReference>
<dbReference type="InterPro" id="IPR016160">
    <property type="entry name" value="Ald_DH_CS_CYS"/>
</dbReference>
<evidence type="ECO:0000256" key="1">
    <source>
        <dbReference type="ARBA" id="ARBA00009986"/>
    </source>
</evidence>
<dbReference type="EMBL" id="MTBC01000003">
    <property type="protein sequence ID" value="OQD43216.1"/>
    <property type="molecule type" value="Genomic_DNA"/>
</dbReference>
<accession>A0A1V6LTC5</accession>
<gene>
    <name evidence="5" type="ORF">BUL40_05090</name>
</gene>
<evidence type="ECO:0000313" key="5">
    <source>
        <dbReference type="EMBL" id="OQD43216.1"/>
    </source>
</evidence>
<dbReference type="InterPro" id="IPR047110">
    <property type="entry name" value="GABD/Sad-like"/>
</dbReference>